<dbReference type="EMBL" id="JADOTZ010000001">
    <property type="protein sequence ID" value="MBG6083943.1"/>
    <property type="molecule type" value="Genomic_DNA"/>
</dbReference>
<evidence type="ECO:0000256" key="6">
    <source>
        <dbReference type="PIRSR" id="PIRSR600223-1"/>
    </source>
</evidence>
<dbReference type="Proteomes" id="UP000625033">
    <property type="component" value="Unassembled WGS sequence"/>
</dbReference>
<dbReference type="GO" id="GO:0005886">
    <property type="term" value="C:plasma membrane"/>
    <property type="evidence" value="ECO:0007669"/>
    <property type="project" value="UniProtKB-SubCell"/>
</dbReference>
<evidence type="ECO:0000256" key="4">
    <source>
        <dbReference type="ARBA" id="ARBA00013208"/>
    </source>
</evidence>
<feature type="active site" evidence="6">
    <location>
        <position position="132"/>
    </location>
</feature>
<dbReference type="InterPro" id="IPR000223">
    <property type="entry name" value="Pept_S26A_signal_pept_1"/>
</dbReference>
<reference evidence="10" key="1">
    <citation type="submission" date="2020-11" db="EMBL/GenBank/DDBJ databases">
        <title>Sequencing the genomes of 1000 actinobacteria strains.</title>
        <authorList>
            <person name="Klenk H.-P."/>
        </authorList>
    </citation>
    <scope>NUCLEOTIDE SEQUENCE</scope>
    <source>
        <strain evidence="10">DSM 26152</strain>
    </source>
</reference>
<keyword evidence="5 7" id="KW-0378">Hydrolase</keyword>
<feature type="active site" evidence="6">
    <location>
        <position position="62"/>
    </location>
</feature>
<dbReference type="InterPro" id="IPR019533">
    <property type="entry name" value="Peptidase_S26"/>
</dbReference>
<evidence type="ECO:0000313" key="11">
    <source>
        <dbReference type="Proteomes" id="UP000625033"/>
    </source>
</evidence>
<gene>
    <name evidence="10" type="ORF">IW252_000710</name>
</gene>
<keyword evidence="7" id="KW-0812">Transmembrane</keyword>
<keyword evidence="7" id="KW-0472">Membrane</keyword>
<dbReference type="InterPro" id="IPR019758">
    <property type="entry name" value="Pept_S26A_signal_pept_1_CS"/>
</dbReference>
<dbReference type="CDD" id="cd06530">
    <property type="entry name" value="S26_SPase_I"/>
    <property type="match status" value="1"/>
</dbReference>
<dbReference type="PRINTS" id="PR00727">
    <property type="entry name" value="LEADERPTASE"/>
</dbReference>
<evidence type="ECO:0000256" key="1">
    <source>
        <dbReference type="ARBA" id="ARBA00000677"/>
    </source>
</evidence>
<sequence length="256" mass="27262">MPDQDREPSNGPAGPTPPEGQAAPRRERPFWLSFALNLIVALVVISLVQAFVVKVFNVPSGSMEQTLNVGDRILVNRLAYTGSAPQTGDVVVFSAQGDWEPSREPSGGLRQAAEWFGDLTGIGPSSTHYLVKRVIGTPGDTVECCTAEGAVTVNGAPLDEPYVYNDYPFSPGVQDCTTPARSARCFGPVRVGEGQYVVLGDHRANSADSVISCRGRTKAETCARTVEEEAVVGRVVLTMWPLGREGLDENPAEGSG</sequence>
<dbReference type="Gene3D" id="2.10.109.10">
    <property type="entry name" value="Umud Fragment, subunit A"/>
    <property type="match status" value="1"/>
</dbReference>
<evidence type="ECO:0000313" key="10">
    <source>
        <dbReference type="EMBL" id="MBG6083943.1"/>
    </source>
</evidence>
<comment type="subcellular location">
    <subcellularLocation>
        <location evidence="2">Cell membrane</location>
        <topology evidence="2">Single-pass type II membrane protein</topology>
    </subcellularLocation>
    <subcellularLocation>
        <location evidence="7">Membrane</location>
        <topology evidence="7">Single-pass type II membrane protein</topology>
    </subcellularLocation>
</comment>
<evidence type="ECO:0000259" key="9">
    <source>
        <dbReference type="Pfam" id="PF10502"/>
    </source>
</evidence>
<comment type="catalytic activity">
    <reaction evidence="1 7">
        <text>Cleavage of hydrophobic, N-terminal signal or leader sequences from secreted and periplasmic proteins.</text>
        <dbReference type="EC" id="3.4.21.89"/>
    </reaction>
</comment>
<feature type="transmembrane region" description="Helical" evidence="7">
    <location>
        <begin position="30"/>
        <end position="53"/>
    </location>
</feature>
<dbReference type="RefSeq" id="WP_196835323.1">
    <property type="nucleotide sequence ID" value="NZ_JADOTZ010000001.1"/>
</dbReference>
<proteinExistence type="inferred from homology"/>
<accession>A0A931GDZ7</accession>
<comment type="similarity">
    <text evidence="3 7">Belongs to the peptidase S26 family.</text>
</comment>
<evidence type="ECO:0000256" key="7">
    <source>
        <dbReference type="RuleBase" id="RU362042"/>
    </source>
</evidence>
<feature type="region of interest" description="Disordered" evidence="8">
    <location>
        <begin position="1"/>
        <end position="24"/>
    </location>
</feature>
<keyword evidence="7" id="KW-0645">Protease</keyword>
<name>A0A931GDZ7_9MICC</name>
<evidence type="ECO:0000256" key="8">
    <source>
        <dbReference type="SAM" id="MobiDB-lite"/>
    </source>
</evidence>
<feature type="domain" description="Peptidase S26" evidence="9">
    <location>
        <begin position="33"/>
        <end position="240"/>
    </location>
</feature>
<dbReference type="AlphaFoldDB" id="A0A931GDZ7"/>
<evidence type="ECO:0000256" key="3">
    <source>
        <dbReference type="ARBA" id="ARBA00009370"/>
    </source>
</evidence>
<comment type="caution">
    <text evidence="10">The sequence shown here is derived from an EMBL/GenBank/DDBJ whole genome shotgun (WGS) entry which is preliminary data.</text>
</comment>
<protein>
    <recommendedName>
        <fullName evidence="4 7">Signal peptidase I</fullName>
        <ecNumber evidence="4 7">3.4.21.89</ecNumber>
    </recommendedName>
</protein>
<keyword evidence="11" id="KW-1185">Reference proteome</keyword>
<dbReference type="GO" id="GO:0009003">
    <property type="term" value="F:signal peptidase activity"/>
    <property type="evidence" value="ECO:0007669"/>
    <property type="project" value="UniProtKB-EC"/>
</dbReference>
<dbReference type="PROSITE" id="PS00761">
    <property type="entry name" value="SPASE_I_3"/>
    <property type="match status" value="1"/>
</dbReference>
<dbReference type="NCBIfam" id="TIGR02227">
    <property type="entry name" value="sigpep_I_bact"/>
    <property type="match status" value="1"/>
</dbReference>
<dbReference type="EC" id="3.4.21.89" evidence="4 7"/>
<dbReference type="GO" id="GO:0006465">
    <property type="term" value="P:signal peptide processing"/>
    <property type="evidence" value="ECO:0007669"/>
    <property type="project" value="InterPro"/>
</dbReference>
<dbReference type="SUPFAM" id="SSF51306">
    <property type="entry name" value="LexA/Signal peptidase"/>
    <property type="match status" value="1"/>
</dbReference>
<dbReference type="PANTHER" id="PTHR43390">
    <property type="entry name" value="SIGNAL PEPTIDASE I"/>
    <property type="match status" value="1"/>
</dbReference>
<evidence type="ECO:0000256" key="2">
    <source>
        <dbReference type="ARBA" id="ARBA00004401"/>
    </source>
</evidence>
<evidence type="ECO:0000256" key="5">
    <source>
        <dbReference type="ARBA" id="ARBA00022801"/>
    </source>
</evidence>
<dbReference type="InterPro" id="IPR036286">
    <property type="entry name" value="LexA/Signal_pep-like_sf"/>
</dbReference>
<keyword evidence="7" id="KW-1133">Transmembrane helix</keyword>
<organism evidence="10 11">
    <name type="scientific">Zhihengliuella flava</name>
    <dbReference type="NCBI Taxonomy" id="1285193"/>
    <lineage>
        <taxon>Bacteria</taxon>
        <taxon>Bacillati</taxon>
        <taxon>Actinomycetota</taxon>
        <taxon>Actinomycetes</taxon>
        <taxon>Micrococcales</taxon>
        <taxon>Micrococcaceae</taxon>
        <taxon>Zhihengliuella</taxon>
    </lineage>
</organism>
<dbReference type="PANTHER" id="PTHR43390:SF1">
    <property type="entry name" value="CHLOROPLAST PROCESSING PEPTIDASE"/>
    <property type="match status" value="1"/>
</dbReference>
<dbReference type="Pfam" id="PF10502">
    <property type="entry name" value="Peptidase_S26"/>
    <property type="match status" value="1"/>
</dbReference>
<dbReference type="GO" id="GO:0004252">
    <property type="term" value="F:serine-type endopeptidase activity"/>
    <property type="evidence" value="ECO:0007669"/>
    <property type="project" value="InterPro"/>
</dbReference>